<reference evidence="1 2" key="1">
    <citation type="submission" date="2017-02" db="EMBL/GenBank/DDBJ databases">
        <title>Natronthermophilus aegyptiacus gen. nov.,sp. nov., an aerobic, extremely halophilic alkalithermophilic archaeon isolated from the athalassohaline Wadi An Natrun, Egypt.</title>
        <authorList>
            <person name="Zhao B."/>
        </authorList>
    </citation>
    <scope>NUCLEOTIDE SEQUENCE [LARGE SCALE GENOMIC DNA]</scope>
    <source>
        <strain evidence="1 2">CGMCC 1.3597</strain>
    </source>
</reference>
<evidence type="ECO:0000313" key="1">
    <source>
        <dbReference type="EMBL" id="OVE83290.1"/>
    </source>
</evidence>
<dbReference type="Proteomes" id="UP000196084">
    <property type="component" value="Unassembled WGS sequence"/>
</dbReference>
<dbReference type="OrthoDB" id="201908at2157"/>
<dbReference type="EMBL" id="MWPH01000004">
    <property type="protein sequence ID" value="OVE83290.1"/>
    <property type="molecule type" value="Genomic_DNA"/>
</dbReference>
<name>A0A202E5W1_9EURY</name>
<keyword evidence="2" id="KW-1185">Reference proteome</keyword>
<evidence type="ECO:0000313" key="2">
    <source>
        <dbReference type="Proteomes" id="UP000196084"/>
    </source>
</evidence>
<organism evidence="1 2">
    <name type="scientific">Natronolimnobius baerhuensis</name>
    <dbReference type="NCBI Taxonomy" id="253108"/>
    <lineage>
        <taxon>Archaea</taxon>
        <taxon>Methanobacteriati</taxon>
        <taxon>Methanobacteriota</taxon>
        <taxon>Stenosarchaea group</taxon>
        <taxon>Halobacteria</taxon>
        <taxon>Halobacteriales</taxon>
        <taxon>Natrialbaceae</taxon>
        <taxon>Natronolimnobius</taxon>
    </lineage>
</organism>
<comment type="caution">
    <text evidence="1">The sequence shown here is derived from an EMBL/GenBank/DDBJ whole genome shotgun (WGS) entry which is preliminary data.</text>
</comment>
<sequence>MTDRGFDVRWRGVDGRARKLAFEPADGGHMRIEYVRCAGRWKPVGREPVEDVGLETADGVVEGR</sequence>
<proteinExistence type="predicted"/>
<accession>A0A202E5W1</accession>
<dbReference type="AlphaFoldDB" id="A0A202E5W1"/>
<dbReference type="RefSeq" id="WP_140408899.1">
    <property type="nucleotide sequence ID" value="NZ_MWPH01000004.1"/>
</dbReference>
<gene>
    <name evidence="1" type="ORF">B2G88_17370</name>
</gene>
<protein>
    <submittedName>
        <fullName evidence="1">Uncharacterized protein</fullName>
    </submittedName>
</protein>